<feature type="transmembrane region" description="Helical" evidence="4">
    <location>
        <begin position="124"/>
        <end position="146"/>
    </location>
</feature>
<accession>A0A327XIU9</accession>
<dbReference type="Gene3D" id="3.40.190.10">
    <property type="entry name" value="Periplasmic binding protein-like II"/>
    <property type="match status" value="2"/>
</dbReference>
<evidence type="ECO:0000256" key="3">
    <source>
        <dbReference type="ARBA" id="ARBA00022729"/>
    </source>
</evidence>
<evidence type="ECO:0000313" key="6">
    <source>
        <dbReference type="EMBL" id="RAK07806.1"/>
    </source>
</evidence>
<evidence type="ECO:0000256" key="1">
    <source>
        <dbReference type="ARBA" id="ARBA00010333"/>
    </source>
</evidence>
<feature type="domain" description="Solute-binding protein family 3/N-terminal" evidence="5">
    <location>
        <begin position="297"/>
        <end position="376"/>
    </location>
</feature>
<feature type="transmembrane region" description="Helical" evidence="4">
    <location>
        <begin position="246"/>
        <end position="266"/>
    </location>
</feature>
<keyword evidence="7" id="KW-1185">Reference proteome</keyword>
<comment type="caution">
    <text evidence="6">The sequence shown here is derived from an EMBL/GenBank/DDBJ whole genome shotgun (WGS) entry which is preliminary data.</text>
</comment>
<sequence length="625" mass="68717">MFQDEIPLARIDDLRARYNRLLGKIRDLRVEAEPLQALQEETLKLAESMQCLFALYAIRSRRIPHALQGTPTARIIEKVTSEGTAQPLNDITLASLFGAVFSYLLVGKYALVVSSYDKESVRDVAATLLVPLIPSLILLAFLTILLRHLKIDQGSWSSYLGVQIPFWNYAKLAFWPAVFATVLYGTVTCLGADGVMRHAFDANGGAMITTALEFLKREIQQLLRILFLSYVTAFGLLFVSDHHDRMHWSATLAVALVVSAFLWMVATLAQSLFSVAPPAVLDTGAVTEASPPTGSGEVYTGYMANICASVLAKMSKDRQFSVEWREVSAQGRFDELKTGRIDILCDPATITPERLSHAGVIVSPPVYLSGVGRAVATRDQWAGHWPCIGPLVGIVKGTTARFSIRNMAEKFGFGETFSPVVQAHPDQDKVVLTDEERQSLTCCSGAVASHPGDVGKLAPYTAAELDQTDPASAVVVRSYPDHESLAKALCSGEIYYSVGDLEIISLSLTTYKTLRRAVRHSPTQRYIPKNDTRSSCMSRTNLIPATGWRFLSCANCRWKSTGDMIPCSFAVSSTTFPRRRFPDHLTCSCGAWWPGRIDEDSAALWNRFDARGTAEIDSAREALSI</sequence>
<keyword evidence="4" id="KW-0812">Transmembrane</keyword>
<name>A0A327XIU9_9RHOB</name>
<dbReference type="Pfam" id="PF00497">
    <property type="entry name" value="SBP_bac_3"/>
    <property type="match status" value="1"/>
</dbReference>
<keyword evidence="4" id="KW-1133">Transmembrane helix</keyword>
<feature type="transmembrane region" description="Helical" evidence="4">
    <location>
        <begin position="222"/>
        <end position="240"/>
    </location>
</feature>
<feature type="transmembrane region" description="Helical" evidence="4">
    <location>
        <begin position="91"/>
        <end position="112"/>
    </location>
</feature>
<dbReference type="SUPFAM" id="SSF53850">
    <property type="entry name" value="Periplasmic binding protein-like II"/>
    <property type="match status" value="1"/>
</dbReference>
<evidence type="ECO:0000259" key="5">
    <source>
        <dbReference type="Pfam" id="PF00497"/>
    </source>
</evidence>
<evidence type="ECO:0000256" key="4">
    <source>
        <dbReference type="SAM" id="Phobius"/>
    </source>
</evidence>
<proteinExistence type="inferred from homology"/>
<protein>
    <submittedName>
        <fullName evidence="6">Extracellular solute-binding protein (Family 3)</fullName>
    </submittedName>
</protein>
<dbReference type="PANTHER" id="PTHR30085:SF6">
    <property type="entry name" value="ABC TRANSPORTER GLUTAMINE-BINDING PROTEIN GLNH"/>
    <property type="match status" value="1"/>
</dbReference>
<gene>
    <name evidence="6" type="ORF">ATI53_10921</name>
</gene>
<evidence type="ECO:0000313" key="7">
    <source>
        <dbReference type="Proteomes" id="UP000249165"/>
    </source>
</evidence>
<organism evidence="6 7">
    <name type="scientific">Salipiger aestuarii</name>
    <dbReference type="NCBI Taxonomy" id="568098"/>
    <lineage>
        <taxon>Bacteria</taxon>
        <taxon>Pseudomonadati</taxon>
        <taxon>Pseudomonadota</taxon>
        <taxon>Alphaproteobacteria</taxon>
        <taxon>Rhodobacterales</taxon>
        <taxon>Roseobacteraceae</taxon>
        <taxon>Salipiger</taxon>
    </lineage>
</organism>
<keyword evidence="2" id="KW-0813">Transport</keyword>
<dbReference type="GO" id="GO:0006865">
    <property type="term" value="P:amino acid transport"/>
    <property type="evidence" value="ECO:0007669"/>
    <property type="project" value="TreeGrafter"/>
</dbReference>
<feature type="transmembrane region" description="Helical" evidence="4">
    <location>
        <begin position="166"/>
        <end position="187"/>
    </location>
</feature>
<keyword evidence="3" id="KW-0732">Signal</keyword>
<dbReference type="AlphaFoldDB" id="A0A327XIU9"/>
<evidence type="ECO:0000256" key="2">
    <source>
        <dbReference type="ARBA" id="ARBA00022448"/>
    </source>
</evidence>
<comment type="similarity">
    <text evidence="1">Belongs to the bacterial solute-binding protein 3 family.</text>
</comment>
<dbReference type="InterPro" id="IPR001638">
    <property type="entry name" value="Solute-binding_3/MltF_N"/>
</dbReference>
<dbReference type="PANTHER" id="PTHR30085">
    <property type="entry name" value="AMINO ACID ABC TRANSPORTER PERMEASE"/>
    <property type="match status" value="1"/>
</dbReference>
<dbReference type="InterPro" id="IPR051455">
    <property type="entry name" value="Bact_solute-bind_prot3"/>
</dbReference>
<dbReference type="EMBL" id="QLMG01000092">
    <property type="protein sequence ID" value="RAK07806.1"/>
    <property type="molecule type" value="Genomic_DNA"/>
</dbReference>
<keyword evidence="4" id="KW-0472">Membrane</keyword>
<reference evidence="6 7" key="1">
    <citation type="submission" date="2018-06" db="EMBL/GenBank/DDBJ databases">
        <title>Genomic Encyclopedia of Archaeal and Bacterial Type Strains, Phase II (KMG-II): from individual species to whole genera.</title>
        <authorList>
            <person name="Goeker M."/>
        </authorList>
    </citation>
    <scope>NUCLEOTIDE SEQUENCE [LARGE SCALE GENOMIC DNA]</scope>
    <source>
        <strain evidence="6 7">DSM 22011</strain>
    </source>
</reference>
<dbReference type="Proteomes" id="UP000249165">
    <property type="component" value="Unassembled WGS sequence"/>
</dbReference>